<proteinExistence type="predicted"/>
<evidence type="ECO:0000256" key="1">
    <source>
        <dbReference type="SAM" id="MobiDB-lite"/>
    </source>
</evidence>
<dbReference type="Proteomes" id="UP000799424">
    <property type="component" value="Unassembled WGS sequence"/>
</dbReference>
<organism evidence="3 4">
    <name type="scientific">Ophiobolus disseminans</name>
    <dbReference type="NCBI Taxonomy" id="1469910"/>
    <lineage>
        <taxon>Eukaryota</taxon>
        <taxon>Fungi</taxon>
        <taxon>Dikarya</taxon>
        <taxon>Ascomycota</taxon>
        <taxon>Pezizomycotina</taxon>
        <taxon>Dothideomycetes</taxon>
        <taxon>Pleosporomycetidae</taxon>
        <taxon>Pleosporales</taxon>
        <taxon>Pleosporineae</taxon>
        <taxon>Phaeosphaeriaceae</taxon>
        <taxon>Ophiobolus</taxon>
    </lineage>
</organism>
<evidence type="ECO:0000256" key="2">
    <source>
        <dbReference type="SAM" id="Phobius"/>
    </source>
</evidence>
<dbReference type="AlphaFoldDB" id="A0A6A7AFW9"/>
<keyword evidence="4" id="KW-1185">Reference proteome</keyword>
<feature type="transmembrane region" description="Helical" evidence="2">
    <location>
        <begin position="155"/>
        <end position="178"/>
    </location>
</feature>
<name>A0A6A7AFW9_9PLEO</name>
<sequence>MSCGGVQGLQQCGAGFPSDFCCPKDTSCMPTSSSTIICCPAGANCATIQSISCDVTQLNATLHPNSQMHSLSTAALSTCGDNCCPPGYTCKSGFCTKDIASTVRFELQSSTAVSFASASITTSTPSSSPPASTSSPPASTSSPPASSSSNADVRVVALGSALGGFFLISLIVVGLILARRYGLIFKSRTQKEKWHKEKIISWNKPELDGTQPAKRRTALVELSTERNAHELRASRDVSELPG</sequence>
<dbReference type="OrthoDB" id="5338512at2759"/>
<evidence type="ECO:0000313" key="3">
    <source>
        <dbReference type="EMBL" id="KAF2831794.1"/>
    </source>
</evidence>
<evidence type="ECO:0000313" key="4">
    <source>
        <dbReference type="Proteomes" id="UP000799424"/>
    </source>
</evidence>
<keyword evidence="2" id="KW-0472">Membrane</keyword>
<gene>
    <name evidence="3" type="ORF">CC86DRAFT_143669</name>
</gene>
<keyword evidence="2" id="KW-1133">Transmembrane helix</keyword>
<accession>A0A6A7AFW9</accession>
<keyword evidence="2" id="KW-0812">Transmembrane</keyword>
<dbReference type="EMBL" id="MU006218">
    <property type="protein sequence ID" value="KAF2831794.1"/>
    <property type="molecule type" value="Genomic_DNA"/>
</dbReference>
<feature type="region of interest" description="Disordered" evidence="1">
    <location>
        <begin position="120"/>
        <end position="149"/>
    </location>
</feature>
<protein>
    <recommendedName>
        <fullName evidence="5">Mid2 domain-containing protein</fullName>
    </recommendedName>
</protein>
<evidence type="ECO:0008006" key="5">
    <source>
        <dbReference type="Google" id="ProtNLM"/>
    </source>
</evidence>
<reference evidence="3" key="1">
    <citation type="journal article" date="2020" name="Stud. Mycol.">
        <title>101 Dothideomycetes genomes: a test case for predicting lifestyles and emergence of pathogens.</title>
        <authorList>
            <person name="Haridas S."/>
            <person name="Albert R."/>
            <person name="Binder M."/>
            <person name="Bloem J."/>
            <person name="Labutti K."/>
            <person name="Salamov A."/>
            <person name="Andreopoulos B."/>
            <person name="Baker S."/>
            <person name="Barry K."/>
            <person name="Bills G."/>
            <person name="Bluhm B."/>
            <person name="Cannon C."/>
            <person name="Castanera R."/>
            <person name="Culley D."/>
            <person name="Daum C."/>
            <person name="Ezra D."/>
            <person name="Gonzalez J."/>
            <person name="Henrissat B."/>
            <person name="Kuo A."/>
            <person name="Liang C."/>
            <person name="Lipzen A."/>
            <person name="Lutzoni F."/>
            <person name="Magnuson J."/>
            <person name="Mondo S."/>
            <person name="Nolan M."/>
            <person name="Ohm R."/>
            <person name="Pangilinan J."/>
            <person name="Park H.-J."/>
            <person name="Ramirez L."/>
            <person name="Alfaro M."/>
            <person name="Sun H."/>
            <person name="Tritt A."/>
            <person name="Yoshinaga Y."/>
            <person name="Zwiers L.-H."/>
            <person name="Turgeon B."/>
            <person name="Goodwin S."/>
            <person name="Spatafora J."/>
            <person name="Crous P."/>
            <person name="Grigoriev I."/>
        </authorList>
    </citation>
    <scope>NUCLEOTIDE SEQUENCE</scope>
    <source>
        <strain evidence="3">CBS 113818</strain>
    </source>
</reference>